<sequence length="56" mass="6805">MKLQPSKPSRPSRHDEWRQTLLAAWQERRAVPTFDWNSDHSRSFFQEIESYEEEAL</sequence>
<dbReference type="AlphaFoldDB" id="A0A511AXP2"/>
<name>A0A511AXP2_9PROT</name>
<accession>A0A511AXP2</accession>
<gene>
    <name evidence="1" type="ORF">GWA01_06960</name>
</gene>
<reference evidence="1 2" key="1">
    <citation type="submission" date="2019-07" db="EMBL/GenBank/DDBJ databases">
        <title>Whole genome shotgun sequence of Gluconobacter wancherniae NBRC 103581.</title>
        <authorList>
            <person name="Hosoyama A."/>
            <person name="Uohara A."/>
            <person name="Ohji S."/>
            <person name="Ichikawa N."/>
        </authorList>
    </citation>
    <scope>NUCLEOTIDE SEQUENCE [LARGE SCALE GENOMIC DNA]</scope>
    <source>
        <strain evidence="1 2">NBRC 103581</strain>
    </source>
</reference>
<comment type="caution">
    <text evidence="1">The sequence shown here is derived from an EMBL/GenBank/DDBJ whole genome shotgun (WGS) entry which is preliminary data.</text>
</comment>
<organism evidence="1 2">
    <name type="scientific">Gluconobacter wancherniae NBRC 103581</name>
    <dbReference type="NCBI Taxonomy" id="656744"/>
    <lineage>
        <taxon>Bacteria</taxon>
        <taxon>Pseudomonadati</taxon>
        <taxon>Pseudomonadota</taxon>
        <taxon>Alphaproteobacteria</taxon>
        <taxon>Acetobacterales</taxon>
        <taxon>Acetobacteraceae</taxon>
        <taxon>Gluconobacter</taxon>
    </lineage>
</organism>
<protein>
    <submittedName>
        <fullName evidence="1">Uncharacterized protein</fullName>
    </submittedName>
</protein>
<dbReference type="Proteomes" id="UP000321230">
    <property type="component" value="Unassembled WGS sequence"/>
</dbReference>
<proteinExistence type="predicted"/>
<evidence type="ECO:0000313" key="1">
    <source>
        <dbReference type="EMBL" id="GEK92926.1"/>
    </source>
</evidence>
<evidence type="ECO:0000313" key="2">
    <source>
        <dbReference type="Proteomes" id="UP000321230"/>
    </source>
</evidence>
<dbReference type="RefSeq" id="WP_186819442.1">
    <property type="nucleotide sequence ID" value="NZ_BARC01000004.1"/>
</dbReference>
<keyword evidence="2" id="KW-1185">Reference proteome</keyword>
<dbReference type="EMBL" id="BJUZ01000001">
    <property type="protein sequence ID" value="GEK92926.1"/>
    <property type="molecule type" value="Genomic_DNA"/>
</dbReference>